<evidence type="ECO:0000256" key="3">
    <source>
        <dbReference type="ARBA" id="ARBA00022692"/>
    </source>
</evidence>
<comment type="subcellular location">
    <subcellularLocation>
        <location evidence="1">Membrane</location>
    </subcellularLocation>
</comment>
<accession>A0A1V1PGG8</accession>
<dbReference type="Proteomes" id="UP000189670">
    <property type="component" value="Unassembled WGS sequence"/>
</dbReference>
<evidence type="ECO:0000313" key="9">
    <source>
        <dbReference type="EMBL" id="ETR73896.1"/>
    </source>
</evidence>
<dbReference type="Pfam" id="PF01103">
    <property type="entry name" value="Omp85"/>
    <property type="match status" value="1"/>
</dbReference>
<dbReference type="AlphaFoldDB" id="A0A1V1PGG8"/>
<evidence type="ECO:0000313" key="10">
    <source>
        <dbReference type="Proteomes" id="UP000189670"/>
    </source>
</evidence>
<keyword evidence="5" id="KW-0472">Membrane</keyword>
<dbReference type="InterPro" id="IPR000184">
    <property type="entry name" value="Bac_surfAg_D15"/>
</dbReference>
<dbReference type="Gene3D" id="3.10.20.310">
    <property type="entry name" value="membrane protein fhac"/>
    <property type="match status" value="6"/>
</dbReference>
<comment type="caution">
    <text evidence="9">The sequence shown here is derived from an EMBL/GenBank/DDBJ whole genome shotgun (WGS) entry which is preliminary data.</text>
</comment>
<feature type="domain" description="POTRA" evidence="8">
    <location>
        <begin position="532"/>
        <end position="604"/>
    </location>
</feature>
<dbReference type="InterPro" id="IPR010827">
    <property type="entry name" value="BamA/TamA_POTRA"/>
</dbReference>
<feature type="domain" description="POTRA" evidence="8">
    <location>
        <begin position="121"/>
        <end position="197"/>
    </location>
</feature>
<protein>
    <recommendedName>
        <fullName evidence="7">Outer membrane protein assembly factor BamA</fullName>
    </recommendedName>
</protein>
<organism evidence="9 10">
    <name type="scientific">Candidatus Magnetoglobus multicellularis str. Araruama</name>
    <dbReference type="NCBI Taxonomy" id="890399"/>
    <lineage>
        <taxon>Bacteria</taxon>
        <taxon>Pseudomonadati</taxon>
        <taxon>Thermodesulfobacteriota</taxon>
        <taxon>Desulfobacteria</taxon>
        <taxon>Desulfobacterales</taxon>
        <taxon>Desulfobacteraceae</taxon>
        <taxon>Candidatus Magnetoglobus</taxon>
    </lineage>
</organism>
<dbReference type="InterPro" id="IPR039910">
    <property type="entry name" value="D15-like"/>
</dbReference>
<name>A0A1V1PGG8_9BACT</name>
<evidence type="ECO:0000256" key="4">
    <source>
        <dbReference type="ARBA" id="ARBA00022737"/>
    </source>
</evidence>
<keyword evidence="6" id="KW-0998">Cell outer membrane</keyword>
<dbReference type="Pfam" id="PF07244">
    <property type="entry name" value="POTRA"/>
    <property type="match status" value="4"/>
</dbReference>
<dbReference type="PROSITE" id="PS51779">
    <property type="entry name" value="POTRA"/>
    <property type="match status" value="3"/>
</dbReference>
<gene>
    <name evidence="9" type="ORF">OMM_00613</name>
</gene>
<evidence type="ECO:0000256" key="6">
    <source>
        <dbReference type="ARBA" id="ARBA00023237"/>
    </source>
</evidence>
<evidence type="ECO:0000256" key="5">
    <source>
        <dbReference type="ARBA" id="ARBA00023136"/>
    </source>
</evidence>
<dbReference type="GO" id="GO:0009279">
    <property type="term" value="C:cell outer membrane"/>
    <property type="evidence" value="ECO:0007669"/>
    <property type="project" value="UniProtKB-UniRule"/>
</dbReference>
<proteinExistence type="predicted"/>
<dbReference type="GO" id="GO:0071709">
    <property type="term" value="P:membrane assembly"/>
    <property type="evidence" value="ECO:0007669"/>
    <property type="project" value="InterPro"/>
</dbReference>
<evidence type="ECO:0000256" key="7">
    <source>
        <dbReference type="NCBIfam" id="TIGR03303"/>
    </source>
</evidence>
<keyword evidence="2" id="KW-1134">Transmembrane beta strand</keyword>
<dbReference type="PIRSF" id="PIRSF006076">
    <property type="entry name" value="OM_assembly_OMP85"/>
    <property type="match status" value="1"/>
</dbReference>
<dbReference type="PANTHER" id="PTHR12815:SF18">
    <property type="entry name" value="SORTING AND ASSEMBLY MACHINERY COMPONENT 50 HOMOLOG"/>
    <property type="match status" value="1"/>
</dbReference>
<dbReference type="InterPro" id="IPR034746">
    <property type="entry name" value="POTRA"/>
</dbReference>
<keyword evidence="3" id="KW-0812">Transmembrane</keyword>
<feature type="domain" description="POTRA" evidence="8">
    <location>
        <begin position="368"/>
        <end position="451"/>
    </location>
</feature>
<evidence type="ECO:0000259" key="8">
    <source>
        <dbReference type="PROSITE" id="PS51779"/>
    </source>
</evidence>
<evidence type="ECO:0000256" key="2">
    <source>
        <dbReference type="ARBA" id="ARBA00022452"/>
    </source>
</evidence>
<dbReference type="PANTHER" id="PTHR12815">
    <property type="entry name" value="SORTING AND ASSEMBLY MACHINERY SAMM50 PROTEIN FAMILY MEMBER"/>
    <property type="match status" value="1"/>
</dbReference>
<dbReference type="NCBIfam" id="TIGR03303">
    <property type="entry name" value="OM_YaeT"/>
    <property type="match status" value="1"/>
</dbReference>
<dbReference type="Gene3D" id="2.40.160.50">
    <property type="entry name" value="membrane protein fhac: a member of the omp85/tpsb transporter family"/>
    <property type="match status" value="1"/>
</dbReference>
<reference evidence="10" key="1">
    <citation type="submission" date="2012-11" db="EMBL/GenBank/DDBJ databases">
        <authorList>
            <person name="Lucero-Rivera Y.E."/>
            <person name="Tovar-Ramirez D."/>
        </authorList>
    </citation>
    <scope>NUCLEOTIDE SEQUENCE [LARGE SCALE GENOMIC DNA]</scope>
    <source>
        <strain evidence="10">Araruama</strain>
    </source>
</reference>
<dbReference type="InterPro" id="IPR023707">
    <property type="entry name" value="OM_assembly_BamA"/>
</dbReference>
<sequence>MIKKLEKALFRINSQQVNMKKHFCIVIVITIIIQSLQTTLLANTIVQDIQIHLRNAPLNPEPILQRAREHIQIYKGNPLSQTNLSKTIKSLKQTKLFKDITVEHINRHDGIVIVLQMTACSVIKDIQISGAFPLFERDVLNVMTVSPGQIWYPAQVNTQIERITSLYKREGFIHSKIDIQAHKDIHDGYYVIHVTIDTGDCAHLDNLMINGNNYARDLFLKAKMKTYQLSYIPGNAGCFKEKNLRSDVQSLVAWYRNNGFADIVIDSTINRHSQGVDVNLDILEGPQYRVHFVGNQFFSDKTLNKTVTIFSKGNRNDSALRRSIRAIQKKYHEQGFLQANLHIANRMIVNQKPYIQHIWFIIHEGTRACVNKIEITGNHILSKKQIQKSMQTQFPGFFGKTPFQPDTLNDDIPAIKAFYYKHGFLKAKIDKTIHRHENNTDISIQIRIHEGPRTFVRSVSFSGDLDVVQTLNMAYLINQPLNEKAIQNYRQSIEAHISDKGYPYVSVQEKMHLTSDYRQADVIFHIHKGKNVRIGHLYFHGNFKTKTSELRDVLAAKPGDNFSLSKTLKAQQNLRDMKIFNSVKLTPLGLKEKKDEIHLFVEVEEKKPLFLELGGGYKTEKGAFGHTKMGDKNLFGKNKNAWIRFEQSEVGYQGEFNIHDPDLFGERIDTSFGYDIERLKEFNKNYGTQVYGWSLNLNRNWSKTIRSDLNFRYERRRKFLRGLPENDDSDLSKEELKPRSLLVTSPVITYDSRDSFIQPKNGIYASYAMDISKGISNSLDDFIRYYLEIRTYHQINEKLVLAGTGRFQTIRAYGSLERIPEDQLLYLGGSSDVRGFKENMFLFDEQDSPIGGETILSGSIEARYSLGFNFEGFIFIDAGQMLDMNEELLIKSIRSSTGGGLRYHTPIGPIGIMYGIKNSIYGNEDRGRLHFAVGYSF</sequence>
<keyword evidence="4" id="KW-0677">Repeat</keyword>
<dbReference type="EMBL" id="ATBP01000033">
    <property type="protein sequence ID" value="ETR73896.1"/>
    <property type="molecule type" value="Genomic_DNA"/>
</dbReference>
<evidence type="ECO:0000256" key="1">
    <source>
        <dbReference type="ARBA" id="ARBA00004370"/>
    </source>
</evidence>